<dbReference type="AlphaFoldDB" id="A0A1M4SV36"/>
<dbReference type="EMBL" id="FQUE01000001">
    <property type="protein sequence ID" value="SHE36079.1"/>
    <property type="molecule type" value="Genomic_DNA"/>
</dbReference>
<reference evidence="2" key="1">
    <citation type="submission" date="2016-11" db="EMBL/GenBank/DDBJ databases">
        <authorList>
            <person name="Varghese N."/>
            <person name="Submissions S."/>
        </authorList>
    </citation>
    <scope>NUCLEOTIDE SEQUENCE [LARGE SCALE GENOMIC DNA]</scope>
    <source>
        <strain evidence="2">DSM 29326</strain>
    </source>
</reference>
<evidence type="ECO:0000313" key="2">
    <source>
        <dbReference type="Proteomes" id="UP000183987"/>
    </source>
</evidence>
<evidence type="ECO:0008006" key="3">
    <source>
        <dbReference type="Google" id="ProtNLM"/>
    </source>
</evidence>
<dbReference type="OrthoDB" id="1446591at2"/>
<sequence length="227" mass="25291">MQIEPEISGVSIVLIGNFNPAIFHPSWLMANGIEPEVDTDRIDLEVCHKDVSRFSIDGTHYFVDQDRFQIQTSSAPWVQILDKTTNLFRGLLPHTPLKAVGLNRDAHFVLPSFEARMKLGRKIAPIEPWGKFGGEMEKDEPELAGGMLSLTMRSTEAADDYSLNKNLKIEPSFQVKGSNGVYIQANFHFTPKDADATSIDLVGLLQGEFQDRINEAEEIFATLLGGK</sequence>
<name>A0A1M4SV36_LOKAT</name>
<accession>A0A1M4SV36</accession>
<organism evidence="1 2">
    <name type="scientific">Loktanella atrilutea</name>
    <dbReference type="NCBI Taxonomy" id="366533"/>
    <lineage>
        <taxon>Bacteria</taxon>
        <taxon>Pseudomonadati</taxon>
        <taxon>Pseudomonadota</taxon>
        <taxon>Alphaproteobacteria</taxon>
        <taxon>Rhodobacterales</taxon>
        <taxon>Roseobacteraceae</taxon>
        <taxon>Loktanella</taxon>
    </lineage>
</organism>
<keyword evidence="2" id="KW-1185">Reference proteome</keyword>
<protein>
    <recommendedName>
        <fullName evidence="3">TIGR04255 family protein</fullName>
    </recommendedName>
</protein>
<proteinExistence type="predicted"/>
<dbReference type="RefSeq" id="WP_143155317.1">
    <property type="nucleotide sequence ID" value="NZ_FQUE01000001.1"/>
</dbReference>
<gene>
    <name evidence="1" type="ORF">SAMN05444339_101151</name>
</gene>
<dbReference type="Proteomes" id="UP000183987">
    <property type="component" value="Unassembled WGS sequence"/>
</dbReference>
<evidence type="ECO:0000313" key="1">
    <source>
        <dbReference type="EMBL" id="SHE36079.1"/>
    </source>
</evidence>
<dbReference type="STRING" id="366533.SAMN05444339_101151"/>